<keyword evidence="4" id="KW-1185">Reference proteome</keyword>
<accession>A0ABY2T4H8</accession>
<dbReference type="Proteomes" id="UP000308539">
    <property type="component" value="Unassembled WGS sequence"/>
</dbReference>
<feature type="signal peptide" evidence="2">
    <location>
        <begin position="1"/>
        <end position="18"/>
    </location>
</feature>
<keyword evidence="2" id="KW-0732">Signal</keyword>
<dbReference type="EMBL" id="SZPV01000055">
    <property type="protein sequence ID" value="TKI51582.1"/>
    <property type="molecule type" value="Genomic_DNA"/>
</dbReference>
<organism evidence="3 4">
    <name type="scientific">Lysinibacillus varians</name>
    <dbReference type="NCBI Taxonomy" id="1145276"/>
    <lineage>
        <taxon>Bacteria</taxon>
        <taxon>Bacillati</taxon>
        <taxon>Bacillota</taxon>
        <taxon>Bacilli</taxon>
        <taxon>Bacillales</taxon>
        <taxon>Bacillaceae</taxon>
        <taxon>Lysinibacillus</taxon>
    </lineage>
</organism>
<reference evidence="3 4" key="1">
    <citation type="submission" date="2019-04" db="EMBL/GenBank/DDBJ databases">
        <title>Lysinibacillus genome sequencing.</title>
        <authorList>
            <person name="Dunlap C."/>
        </authorList>
    </citation>
    <scope>NUCLEOTIDE SEQUENCE [LARGE SCALE GENOMIC DNA]</scope>
    <source>
        <strain evidence="3 4">NBRC 109424</strain>
    </source>
</reference>
<sequence>MKKFICCLVVILVFSTVASPTLLTIASYENNLTLASEYNSFTLLYDNGNHSAFQLKDEAGNIFEYVEDVISKPDGTDEITQKIFNISPNNEKELIDKKVIRIMETTEEIMIKELTNPNSVEVKINKNNPQYNTNGTFQQQSYNNINPKLKTLTASKGASGGSYIAAIRWEESPNNNNAYAIFGTMSKTTTKQQWQYRDFKAAANNIVAQEKIIATAGLIGISTAVWDAVKGGNLLSWELIKKIFKSLGKSIPVFGTILIVFTYVNLCLKAKEKYNAIP</sequence>
<keyword evidence="1" id="KW-0812">Transmembrane</keyword>
<evidence type="ECO:0000313" key="3">
    <source>
        <dbReference type="EMBL" id="TKI51582.1"/>
    </source>
</evidence>
<evidence type="ECO:0000256" key="2">
    <source>
        <dbReference type="SAM" id="SignalP"/>
    </source>
</evidence>
<evidence type="ECO:0000313" key="4">
    <source>
        <dbReference type="Proteomes" id="UP000308539"/>
    </source>
</evidence>
<feature type="chain" id="PRO_5046721126" description="DUF2207 domain-containing protein" evidence="2">
    <location>
        <begin position="19"/>
        <end position="278"/>
    </location>
</feature>
<protein>
    <recommendedName>
        <fullName evidence="5">DUF2207 domain-containing protein</fullName>
    </recommendedName>
</protein>
<proteinExistence type="predicted"/>
<name>A0ABY2T4H8_9BACI</name>
<gene>
    <name evidence="3" type="ORF">FC752_21690</name>
</gene>
<evidence type="ECO:0008006" key="5">
    <source>
        <dbReference type="Google" id="ProtNLM"/>
    </source>
</evidence>
<keyword evidence="1" id="KW-0472">Membrane</keyword>
<evidence type="ECO:0000256" key="1">
    <source>
        <dbReference type="SAM" id="Phobius"/>
    </source>
</evidence>
<comment type="caution">
    <text evidence="3">The sequence shown here is derived from an EMBL/GenBank/DDBJ whole genome shotgun (WGS) entry which is preliminary data.</text>
</comment>
<keyword evidence="1" id="KW-1133">Transmembrane helix</keyword>
<dbReference type="RefSeq" id="WP_025219784.1">
    <property type="nucleotide sequence ID" value="NZ_CP006837.1"/>
</dbReference>
<feature type="transmembrane region" description="Helical" evidence="1">
    <location>
        <begin position="251"/>
        <end position="268"/>
    </location>
</feature>